<feature type="domain" description="AB hydrolase-1" evidence="1">
    <location>
        <begin position="13"/>
        <end position="110"/>
    </location>
</feature>
<dbReference type="SUPFAM" id="SSF53474">
    <property type="entry name" value="alpha/beta-Hydrolases"/>
    <property type="match status" value="1"/>
</dbReference>
<comment type="caution">
    <text evidence="2">The sequence shown here is derived from an EMBL/GenBank/DDBJ whole genome shotgun (WGS) entry which is preliminary data.</text>
</comment>
<evidence type="ECO:0000313" key="3">
    <source>
        <dbReference type="Proteomes" id="UP001515480"/>
    </source>
</evidence>
<organism evidence="2 3">
    <name type="scientific">Prymnesium parvum</name>
    <name type="common">Toxic golden alga</name>
    <dbReference type="NCBI Taxonomy" id="97485"/>
    <lineage>
        <taxon>Eukaryota</taxon>
        <taxon>Haptista</taxon>
        <taxon>Haptophyta</taxon>
        <taxon>Prymnesiophyceae</taxon>
        <taxon>Prymnesiales</taxon>
        <taxon>Prymnesiaceae</taxon>
        <taxon>Prymnesium</taxon>
    </lineage>
</organism>
<protein>
    <recommendedName>
        <fullName evidence="1">AB hydrolase-1 domain-containing protein</fullName>
    </recommendedName>
</protein>
<proteinExistence type="predicted"/>
<dbReference type="InterPro" id="IPR029058">
    <property type="entry name" value="AB_hydrolase_fold"/>
</dbReference>
<dbReference type="Gene3D" id="3.40.50.1820">
    <property type="entry name" value="alpha/beta hydrolase"/>
    <property type="match status" value="1"/>
</dbReference>
<evidence type="ECO:0000259" key="1">
    <source>
        <dbReference type="Pfam" id="PF00561"/>
    </source>
</evidence>
<reference evidence="2 3" key="1">
    <citation type="journal article" date="2024" name="Science">
        <title>Giant polyketide synthase enzymes in the biosynthesis of giant marine polyether toxins.</title>
        <authorList>
            <person name="Fallon T.R."/>
            <person name="Shende V.V."/>
            <person name="Wierzbicki I.H."/>
            <person name="Pendleton A.L."/>
            <person name="Watervoot N.F."/>
            <person name="Auber R.P."/>
            <person name="Gonzalez D.J."/>
            <person name="Wisecaver J.H."/>
            <person name="Moore B.S."/>
        </authorList>
    </citation>
    <scope>NUCLEOTIDE SEQUENCE [LARGE SCALE GENOMIC DNA]</scope>
    <source>
        <strain evidence="2 3">12B1</strain>
    </source>
</reference>
<accession>A0AB34JLG0</accession>
<dbReference type="Proteomes" id="UP001515480">
    <property type="component" value="Unassembled WGS sequence"/>
</dbReference>
<name>A0AB34JLG0_PRYPA</name>
<dbReference type="PANTHER" id="PTHR43798">
    <property type="entry name" value="MONOACYLGLYCEROL LIPASE"/>
    <property type="match status" value="1"/>
</dbReference>
<gene>
    <name evidence="2" type="ORF">AB1Y20_021146</name>
</gene>
<evidence type="ECO:0000313" key="2">
    <source>
        <dbReference type="EMBL" id="KAL1521484.1"/>
    </source>
</evidence>
<dbReference type="InterPro" id="IPR050266">
    <property type="entry name" value="AB_hydrolase_sf"/>
</dbReference>
<dbReference type="EMBL" id="JBGBPQ010000007">
    <property type="protein sequence ID" value="KAL1521484.1"/>
    <property type="molecule type" value="Genomic_DNA"/>
</dbReference>
<sequence length="366" mass="40454">MEGLEECGDAARPAILFLHAAAVTRHLFQAQLAHLRDEFHCLALDQEGHGELAREGAWAMHKSVRRAARVIRERTRHGEALVVGVSLGGYTAMELARRHRALVSGLLLTGCTKDFTGNGALAATVAEGYWEKMKQQRHVSSDAAEQARRDALFEECIARHGITPDNMAACFVDWGEHCAEYLEGVRHVRGQFVEVYVPEAEIHGPLHNLDNATKLAERCLGVRGHVEVVGHLWNLDAPNLFSEKVRALARKIAQFQAAQRECMQLEQLEADRREGRTPRMFADEIPLAAVDEVPQEIEDLLNSSGLADLVGWARDQQLTLPALANQLHELGRTAFLQKLKSAGVAKLADRQKLSNVIGKVSKSLGL</sequence>
<dbReference type="InterPro" id="IPR000073">
    <property type="entry name" value="AB_hydrolase_1"/>
</dbReference>
<keyword evidence="3" id="KW-1185">Reference proteome</keyword>
<dbReference type="AlphaFoldDB" id="A0AB34JLG0"/>
<dbReference type="Pfam" id="PF00561">
    <property type="entry name" value="Abhydrolase_1"/>
    <property type="match status" value="1"/>
</dbReference>